<dbReference type="PANTHER" id="PTHR23024">
    <property type="entry name" value="ARYLACETAMIDE DEACETYLASE"/>
    <property type="match status" value="1"/>
</dbReference>
<comment type="caution">
    <text evidence="2">The sequence shown here is derived from an EMBL/GenBank/DDBJ whole genome shotgun (WGS) entry which is preliminary data.</text>
</comment>
<proteinExistence type="predicted"/>
<name>A0ABY6U2C9_BIOOC</name>
<evidence type="ECO:0000259" key="1">
    <source>
        <dbReference type="Pfam" id="PF07859"/>
    </source>
</evidence>
<dbReference type="Pfam" id="PF07859">
    <property type="entry name" value="Abhydrolase_3"/>
    <property type="match status" value="1"/>
</dbReference>
<dbReference type="InterPro" id="IPR050466">
    <property type="entry name" value="Carboxylest/Gibb_receptor"/>
</dbReference>
<protein>
    <recommendedName>
        <fullName evidence="1">Alpha/beta hydrolase fold-3 domain-containing protein</fullName>
    </recommendedName>
</protein>
<dbReference type="Gene3D" id="3.40.50.1820">
    <property type="entry name" value="alpha/beta hydrolase"/>
    <property type="match status" value="1"/>
</dbReference>
<sequence length="356" mass="40709">MPSFLESMRTKCHAYFVRKVAKRAQRNGYTLESPTQRQLIKIPSRDRGRSIRIWAYAHPDWERSLKRPVLVNWHGSGFTVGGFGLDHVWCTQVAHDLGMWVIDADYRKGPEDPFPAAVHDAEDVLRWVSSRPDLFDLTRVAVSGFASGGTLALVAASTLRRQIQGINIRIPVVFYPVTNYDVDPAEKEPPRRERFVPLPTTTVRFFNKCYLPKGIDRGDPRVSPDMSDLEAFPDYVVIITAEYDMFAPEALELAGNLRNGRRTVVSLMQRGVNHGFDKSPANASHEERRRGFAYAMGVDHLQNALRSFPIYNPHLARHVGDAERLRAVLQDPYPGYDHSRMNQRLNNQRFRIIERV</sequence>
<accession>A0ABY6U2C9</accession>
<dbReference type="PANTHER" id="PTHR23024:SF242">
    <property type="entry name" value="ALPHA_BETA HYDROLASE FOLD-3 DOMAIN-CONTAINING PROTEIN-RELATED"/>
    <property type="match status" value="1"/>
</dbReference>
<reference evidence="2 3" key="1">
    <citation type="submission" date="2019-06" db="EMBL/GenBank/DDBJ databases">
        <authorList>
            <person name="Broberg M."/>
        </authorList>
    </citation>
    <scope>NUCLEOTIDE SEQUENCE [LARGE SCALE GENOMIC DNA]</scope>
</reference>
<feature type="domain" description="Alpha/beta hydrolase fold-3" evidence="1">
    <location>
        <begin position="70"/>
        <end position="276"/>
    </location>
</feature>
<evidence type="ECO:0000313" key="3">
    <source>
        <dbReference type="Proteomes" id="UP000766486"/>
    </source>
</evidence>
<dbReference type="InterPro" id="IPR013094">
    <property type="entry name" value="AB_hydrolase_3"/>
</dbReference>
<dbReference type="SUPFAM" id="SSF53474">
    <property type="entry name" value="alpha/beta-Hydrolases"/>
    <property type="match status" value="1"/>
</dbReference>
<dbReference type="EMBL" id="CABFNS010000731">
    <property type="protein sequence ID" value="VUC25230.1"/>
    <property type="molecule type" value="Genomic_DNA"/>
</dbReference>
<keyword evidence="3" id="KW-1185">Reference proteome</keyword>
<organism evidence="2 3">
    <name type="scientific">Bionectria ochroleuca</name>
    <name type="common">Gliocladium roseum</name>
    <dbReference type="NCBI Taxonomy" id="29856"/>
    <lineage>
        <taxon>Eukaryota</taxon>
        <taxon>Fungi</taxon>
        <taxon>Dikarya</taxon>
        <taxon>Ascomycota</taxon>
        <taxon>Pezizomycotina</taxon>
        <taxon>Sordariomycetes</taxon>
        <taxon>Hypocreomycetidae</taxon>
        <taxon>Hypocreales</taxon>
        <taxon>Bionectriaceae</taxon>
        <taxon>Clonostachys</taxon>
    </lineage>
</organism>
<gene>
    <name evidence="2" type="ORF">CLO192961_LOCUS158710</name>
</gene>
<dbReference type="Proteomes" id="UP000766486">
    <property type="component" value="Unassembled WGS sequence"/>
</dbReference>
<dbReference type="InterPro" id="IPR029058">
    <property type="entry name" value="AB_hydrolase_fold"/>
</dbReference>
<evidence type="ECO:0000313" key="2">
    <source>
        <dbReference type="EMBL" id="VUC25230.1"/>
    </source>
</evidence>